<evidence type="ECO:0000256" key="3">
    <source>
        <dbReference type="ARBA" id="ARBA00026121"/>
    </source>
</evidence>
<evidence type="ECO:0000259" key="4">
    <source>
        <dbReference type="Pfam" id="PF00501"/>
    </source>
</evidence>
<name>A0A3L5TQZ8_MYTGA</name>
<dbReference type="InterPro" id="IPR042099">
    <property type="entry name" value="ANL_N_sf"/>
</dbReference>
<dbReference type="GO" id="GO:0016020">
    <property type="term" value="C:membrane"/>
    <property type="evidence" value="ECO:0007669"/>
    <property type="project" value="TreeGrafter"/>
</dbReference>
<evidence type="ECO:0000256" key="1">
    <source>
        <dbReference type="ARBA" id="ARBA00022598"/>
    </source>
</evidence>
<dbReference type="PANTHER" id="PTHR43272:SF3">
    <property type="entry name" value="LONG CHAIN ACYL-COA SYNTHETASE 4"/>
    <property type="match status" value="1"/>
</dbReference>
<dbReference type="InterPro" id="IPR020845">
    <property type="entry name" value="AMP-binding_CS"/>
</dbReference>
<dbReference type="Proteomes" id="UP000266721">
    <property type="component" value="Unassembled WGS sequence"/>
</dbReference>
<protein>
    <recommendedName>
        <fullName evidence="3">long-chain-fatty-acid--CoA ligase</fullName>
        <ecNumber evidence="3">6.2.1.3</ecNumber>
    </recommendedName>
</protein>
<dbReference type="GO" id="GO:0004467">
    <property type="term" value="F:long-chain fatty acid-CoA ligase activity"/>
    <property type="evidence" value="ECO:0007669"/>
    <property type="project" value="UniProtKB-EC"/>
</dbReference>
<feature type="domain" description="AMP-dependent synthetase/ligase" evidence="4">
    <location>
        <begin position="2"/>
        <end position="87"/>
    </location>
</feature>
<comment type="caution">
    <text evidence="5">The sequence shown here is derived from an EMBL/GenBank/DDBJ whole genome shotgun (WGS) entry which is preliminary data.</text>
</comment>
<dbReference type="GO" id="GO:0005783">
    <property type="term" value="C:endoplasmic reticulum"/>
    <property type="evidence" value="ECO:0007669"/>
    <property type="project" value="TreeGrafter"/>
</dbReference>
<proteinExistence type="predicted"/>
<dbReference type="EMBL" id="KV590317">
    <property type="protein sequence ID" value="OPL21576.1"/>
    <property type="molecule type" value="Genomic_DNA"/>
</dbReference>
<dbReference type="Pfam" id="PF00501">
    <property type="entry name" value="AMP-binding"/>
    <property type="match status" value="1"/>
</dbReference>
<evidence type="ECO:0000313" key="6">
    <source>
        <dbReference type="Proteomes" id="UP000266721"/>
    </source>
</evidence>
<dbReference type="PROSITE" id="PS00455">
    <property type="entry name" value="AMP_BINDING"/>
    <property type="match status" value="1"/>
</dbReference>
<evidence type="ECO:0000256" key="2">
    <source>
        <dbReference type="ARBA" id="ARBA00022832"/>
    </source>
</evidence>
<dbReference type="InterPro" id="IPR000873">
    <property type="entry name" value="AMP-dep_synth/lig_dom"/>
</dbReference>
<evidence type="ECO:0000313" key="5">
    <source>
        <dbReference type="EMBL" id="OPL21576.1"/>
    </source>
</evidence>
<accession>A0A3L5TQZ8</accession>
<sequence>MTVCYTSGTTGDPKGVMISHRNMVANMSSVIYSIKLANCKTNQIKFLMKTMLVSIQIQFETVTTIGPEDRHLSYLPLAHNFERGMNMTYGPFL</sequence>
<dbReference type="Gene3D" id="3.40.50.12780">
    <property type="entry name" value="N-terminal domain of ligase-like"/>
    <property type="match status" value="1"/>
</dbReference>
<dbReference type="EC" id="6.2.1.3" evidence="3"/>
<keyword evidence="2" id="KW-0443">Lipid metabolism</keyword>
<dbReference type="AlphaFoldDB" id="A0A3L5TQZ8"/>
<keyword evidence="6" id="KW-1185">Reference proteome</keyword>
<reference evidence="5 6" key="1">
    <citation type="journal article" date="2016" name="PLoS ONE">
        <title>A First Insight into the Genome of the Filter-Feeder Mussel Mytilus galloprovincialis.</title>
        <authorList>
            <person name="Murgarella M."/>
            <person name="Puiu D."/>
            <person name="Novoa B."/>
            <person name="Figueras A."/>
            <person name="Posada D."/>
            <person name="Canchaya C."/>
        </authorList>
    </citation>
    <scope>NUCLEOTIDE SEQUENCE [LARGE SCALE GENOMIC DNA]</scope>
    <source>
        <tissue evidence="5">Muscle</tissue>
    </source>
</reference>
<dbReference type="SUPFAM" id="SSF56801">
    <property type="entry name" value="Acetyl-CoA synthetase-like"/>
    <property type="match status" value="1"/>
</dbReference>
<organism evidence="5 6">
    <name type="scientific">Mytilus galloprovincialis</name>
    <name type="common">Mediterranean mussel</name>
    <dbReference type="NCBI Taxonomy" id="29158"/>
    <lineage>
        <taxon>Eukaryota</taxon>
        <taxon>Metazoa</taxon>
        <taxon>Spiralia</taxon>
        <taxon>Lophotrochozoa</taxon>
        <taxon>Mollusca</taxon>
        <taxon>Bivalvia</taxon>
        <taxon>Autobranchia</taxon>
        <taxon>Pteriomorphia</taxon>
        <taxon>Mytilida</taxon>
        <taxon>Mytiloidea</taxon>
        <taxon>Mytilidae</taxon>
        <taxon>Mytilinae</taxon>
        <taxon>Mytilus</taxon>
    </lineage>
</organism>
<keyword evidence="2" id="KW-0276">Fatty acid metabolism</keyword>
<feature type="non-terminal residue" evidence="5">
    <location>
        <position position="1"/>
    </location>
</feature>
<gene>
    <name evidence="5" type="ORF">AM593_08912</name>
</gene>
<dbReference type="PANTHER" id="PTHR43272">
    <property type="entry name" value="LONG-CHAIN-FATTY-ACID--COA LIGASE"/>
    <property type="match status" value="1"/>
</dbReference>
<keyword evidence="1 5" id="KW-0436">Ligase</keyword>